<dbReference type="Pfam" id="PF03961">
    <property type="entry name" value="FapA"/>
    <property type="match status" value="1"/>
</dbReference>
<dbReference type="AlphaFoldDB" id="A0A1M4UNA8"/>
<dbReference type="EMBL" id="FQVM01000005">
    <property type="protein sequence ID" value="SHE58063.1"/>
    <property type="molecule type" value="Genomic_DNA"/>
</dbReference>
<dbReference type="InterPro" id="IPR046865">
    <property type="entry name" value="FapA_b_solenoid"/>
</dbReference>
<dbReference type="InterPro" id="IPR038247">
    <property type="entry name" value="Jag_N_dom_sf"/>
</dbReference>
<dbReference type="PANTHER" id="PTHR38032:SF1">
    <property type="entry name" value="RNA-BINDING PROTEIN KHPB N-TERMINAL DOMAIN-CONTAINING PROTEIN"/>
    <property type="match status" value="1"/>
</dbReference>
<accession>A0A1M4UNA8</accession>
<evidence type="ECO:0000259" key="1">
    <source>
        <dbReference type="SMART" id="SM01245"/>
    </source>
</evidence>
<sequence length="635" mass="71472">MDRVIYEGHNIEECIEQAVKEFNLPKEVINYKVLENKGIFKKKVKAEFSIDKEKADKLNGEAEIINGKINIKSPLFGGQKAALIPTSKVILIVNGKIIKEEEKVYVTGEDQITVSCEEIEAKRNFSIDTDENNIKAYGEIRYVPKVTYRLKDKSFSKELKIETEISKEECPPAFTKDEIINFLNDQKIIYGIKEENIDELISAKESKRILIAEGEEKIDGINDKINILYNTGDNFDINEKIDFRKRNNINNVQVGQIIGEKILGQDGQDGMNIFGKVLPHKKAVKKSLIALKGCIVKDNRVVSLKKGRPYFKNNGFYVEEVYEVNSNVDMKTGNVDFIGGIDIKGSISEGMEVNAGGYVSVEGGIDSAKITSKGDIFIKGNVLNSNIEAGGKEARKSMQIDVLRKFSNNIKSLIETVEEIKNHSLLGQNRTDGEIIKVLLENKFKNVNKYYIKLINFNVIEKGKFEDIINLIKKKLIGLAPISIKHYSELNEIINKIYSKIQELEKNIDLEVNVQLNYVQDSTIISSNSIIINGKGMYTSELLARNSIYFINPESVARGGILSAEKEIKCQIVGSTGQVKTTLKVGKKGHIWVEKAYANTKFVVGERECILDEPSKKIEVYLDNSGEIVLDKFKL</sequence>
<evidence type="ECO:0000313" key="2">
    <source>
        <dbReference type="EMBL" id="SHE58063.1"/>
    </source>
</evidence>
<dbReference type="Gene3D" id="3.30.30.80">
    <property type="entry name" value="probable RNA-binding protein from clostridium symbiosum atcc 14940"/>
    <property type="match status" value="1"/>
</dbReference>
<dbReference type="Proteomes" id="UP000184035">
    <property type="component" value="Unassembled WGS sequence"/>
</dbReference>
<dbReference type="SMART" id="SM01245">
    <property type="entry name" value="Jag_N"/>
    <property type="match status" value="1"/>
</dbReference>
<dbReference type="InterPro" id="IPR032782">
    <property type="entry name" value="KhpB_N"/>
</dbReference>
<protein>
    <recommendedName>
        <fullName evidence="1">RNA-binding protein KhpB N-terminal domain-containing protein</fullName>
    </recommendedName>
</protein>
<dbReference type="Pfam" id="PF14804">
    <property type="entry name" value="Jag_N"/>
    <property type="match status" value="1"/>
</dbReference>
<organism evidence="2 3">
    <name type="scientific">Clostridium fallax</name>
    <dbReference type="NCBI Taxonomy" id="1533"/>
    <lineage>
        <taxon>Bacteria</taxon>
        <taxon>Bacillati</taxon>
        <taxon>Bacillota</taxon>
        <taxon>Clostridia</taxon>
        <taxon>Eubacteriales</taxon>
        <taxon>Clostridiaceae</taxon>
        <taxon>Clostridium</taxon>
    </lineage>
</organism>
<dbReference type="OrthoDB" id="1279at2"/>
<dbReference type="RefSeq" id="WP_072893734.1">
    <property type="nucleotide sequence ID" value="NZ_FQVM01000005.1"/>
</dbReference>
<dbReference type="PANTHER" id="PTHR38032">
    <property type="entry name" value="POLYMERASE-RELATED"/>
    <property type="match status" value="1"/>
</dbReference>
<name>A0A1M4UNA8_9CLOT</name>
<reference evidence="2 3" key="1">
    <citation type="submission" date="2016-11" db="EMBL/GenBank/DDBJ databases">
        <authorList>
            <person name="Jaros S."/>
            <person name="Januszkiewicz K."/>
            <person name="Wedrychowicz H."/>
        </authorList>
    </citation>
    <scope>NUCLEOTIDE SEQUENCE [LARGE SCALE GENOMIC DNA]</scope>
    <source>
        <strain evidence="2 3">DSM 2631</strain>
    </source>
</reference>
<dbReference type="STRING" id="1533.SAMN05443638_105106"/>
<dbReference type="InterPro" id="IPR005646">
    <property type="entry name" value="FapA"/>
</dbReference>
<dbReference type="Pfam" id="PF20250">
    <property type="entry name" value="FapA_N"/>
    <property type="match status" value="1"/>
</dbReference>
<proteinExistence type="predicted"/>
<gene>
    <name evidence="2" type="ORF">SAMN05443638_105106</name>
</gene>
<feature type="domain" description="RNA-binding protein KhpB N-terminal" evidence="1">
    <location>
        <begin position="5"/>
        <end position="49"/>
    </location>
</feature>
<evidence type="ECO:0000313" key="3">
    <source>
        <dbReference type="Proteomes" id="UP000184035"/>
    </source>
</evidence>
<keyword evidence="3" id="KW-1185">Reference proteome</keyword>
<dbReference type="InterPro" id="IPR046866">
    <property type="entry name" value="FapA_N"/>
</dbReference>